<evidence type="ECO:0008006" key="3">
    <source>
        <dbReference type="Google" id="ProtNLM"/>
    </source>
</evidence>
<comment type="caution">
    <text evidence="1">The sequence shown here is derived from an EMBL/GenBank/DDBJ whole genome shotgun (WGS) entry which is preliminary data.</text>
</comment>
<protein>
    <recommendedName>
        <fullName evidence="3">HTH luxR-type domain-containing protein</fullName>
    </recommendedName>
</protein>
<sequence length="170" mass="19432">MAHITSKDLMFQPFVMNDIGVVELLIEFRYKYDDNLFLGGGSTLDVTGVKAVNQEVIATYASLDRLINQCNFTDQQLLLIKMVEKGYTHREISEAIGIENQNVKKALKTVYKAVVKENERQWRRVIYTSTLGLKTKQCNKCGEHLPATNEFYSDNKSAKDRLLSICKTCR</sequence>
<dbReference type="EMBL" id="JBEGDG010000015">
    <property type="protein sequence ID" value="MEQ6356537.1"/>
    <property type="molecule type" value="Genomic_DNA"/>
</dbReference>
<accession>A0ABV1MVJ9</accession>
<dbReference type="Proteomes" id="UP001478862">
    <property type="component" value="Unassembled WGS sequence"/>
</dbReference>
<gene>
    <name evidence="1" type="ORF">ABNX05_18090</name>
</gene>
<name>A0ABV1MVJ9_9BACI</name>
<evidence type="ECO:0000313" key="2">
    <source>
        <dbReference type="Proteomes" id="UP001478862"/>
    </source>
</evidence>
<organism evidence="1 2">
    <name type="scientific">Lysinibacillus zambalensis</name>
    <dbReference type="NCBI Taxonomy" id="3160866"/>
    <lineage>
        <taxon>Bacteria</taxon>
        <taxon>Bacillati</taxon>
        <taxon>Bacillota</taxon>
        <taxon>Bacilli</taxon>
        <taxon>Bacillales</taxon>
        <taxon>Bacillaceae</taxon>
        <taxon>Lysinibacillus</taxon>
    </lineage>
</organism>
<reference evidence="1 2" key="1">
    <citation type="submission" date="2024-06" db="EMBL/GenBank/DDBJ databases">
        <title>Lysinibacillus zambalefons sp. nov., a Novel Firmicute Isolated from the Poon Bato Zambales Hyperalkaline Spring.</title>
        <authorList>
            <person name="Aja J.A."/>
            <person name="Lazaro J.E.H."/>
            <person name="Llorin L.D."/>
            <person name="Lim K.R."/>
            <person name="Teodosio J."/>
            <person name="Dalisay D.S."/>
        </authorList>
    </citation>
    <scope>NUCLEOTIDE SEQUENCE [LARGE SCALE GENOMIC DNA]</scope>
    <source>
        <strain evidence="1 2">M3</strain>
    </source>
</reference>
<keyword evidence="2" id="KW-1185">Reference proteome</keyword>
<evidence type="ECO:0000313" key="1">
    <source>
        <dbReference type="EMBL" id="MEQ6356537.1"/>
    </source>
</evidence>
<proteinExistence type="predicted"/>